<reference evidence="2" key="2">
    <citation type="submission" date="2020-09" db="EMBL/GenBank/DDBJ databases">
        <authorList>
            <person name="Sun Q."/>
            <person name="Zhou Y."/>
        </authorList>
    </citation>
    <scope>NUCLEOTIDE SEQUENCE</scope>
    <source>
        <strain evidence="2">CGMCC 4.7312</strain>
    </source>
</reference>
<dbReference type="InterPro" id="IPR003497">
    <property type="entry name" value="BRO_N_domain"/>
</dbReference>
<reference evidence="2" key="1">
    <citation type="journal article" date="2014" name="Int. J. Syst. Evol. Microbiol.">
        <title>Complete genome sequence of Corynebacterium casei LMG S-19264T (=DSM 44701T), isolated from a smear-ripened cheese.</title>
        <authorList>
            <consortium name="US DOE Joint Genome Institute (JGI-PGF)"/>
            <person name="Walter F."/>
            <person name="Albersmeier A."/>
            <person name="Kalinowski J."/>
            <person name="Ruckert C."/>
        </authorList>
    </citation>
    <scope>NUCLEOTIDE SEQUENCE</scope>
    <source>
        <strain evidence="2">CGMCC 4.7312</strain>
    </source>
</reference>
<accession>A0A917TL83</accession>
<dbReference type="PROSITE" id="PS51750">
    <property type="entry name" value="BRO_N"/>
    <property type="match status" value="1"/>
</dbReference>
<dbReference type="Proteomes" id="UP000608890">
    <property type="component" value="Unassembled WGS sequence"/>
</dbReference>
<evidence type="ECO:0000259" key="1">
    <source>
        <dbReference type="PROSITE" id="PS51750"/>
    </source>
</evidence>
<dbReference type="EMBL" id="BMNB01000003">
    <property type="protein sequence ID" value="GGM26603.1"/>
    <property type="molecule type" value="Genomic_DNA"/>
</dbReference>
<dbReference type="SMART" id="SM01040">
    <property type="entry name" value="Bro-N"/>
    <property type="match status" value="1"/>
</dbReference>
<dbReference type="Pfam" id="PF02498">
    <property type="entry name" value="Bro-N"/>
    <property type="match status" value="1"/>
</dbReference>
<evidence type="ECO:0000313" key="2">
    <source>
        <dbReference type="EMBL" id="GGM26603.1"/>
    </source>
</evidence>
<keyword evidence="3" id="KW-1185">Reference proteome</keyword>
<comment type="caution">
    <text evidence="2">The sequence shown here is derived from an EMBL/GenBank/DDBJ whole genome shotgun (WGS) entry which is preliminary data.</text>
</comment>
<protein>
    <submittedName>
        <fullName evidence="2">Antirepressor</fullName>
    </submittedName>
</protein>
<name>A0A917TL83_9ACTN</name>
<dbReference type="PANTHER" id="PTHR36180:SF2">
    <property type="entry name" value="BRO FAMILY PROTEIN"/>
    <property type="match status" value="1"/>
</dbReference>
<dbReference type="InterPro" id="IPR005039">
    <property type="entry name" value="Ant_C"/>
</dbReference>
<dbReference type="RefSeq" id="WP_189040974.1">
    <property type="nucleotide sequence ID" value="NZ_BMNB01000003.1"/>
</dbReference>
<feature type="domain" description="Bro-N" evidence="1">
    <location>
        <begin position="1"/>
        <end position="106"/>
    </location>
</feature>
<evidence type="ECO:0000313" key="3">
    <source>
        <dbReference type="Proteomes" id="UP000608890"/>
    </source>
</evidence>
<organism evidence="2 3">
    <name type="scientific">Micromonospora sonchi</name>
    <dbReference type="NCBI Taxonomy" id="1763543"/>
    <lineage>
        <taxon>Bacteria</taxon>
        <taxon>Bacillati</taxon>
        <taxon>Actinomycetota</taxon>
        <taxon>Actinomycetes</taxon>
        <taxon>Micromonosporales</taxon>
        <taxon>Micromonosporaceae</taxon>
        <taxon>Micromonospora</taxon>
    </lineage>
</organism>
<dbReference type="PANTHER" id="PTHR36180">
    <property type="entry name" value="DNA-BINDING PROTEIN-RELATED-RELATED"/>
    <property type="match status" value="1"/>
</dbReference>
<proteinExistence type="predicted"/>
<sequence length="280" mass="31147">MTTIEVFQFPATGHNIRTILRGAEPWFVGRDACAVLEIAKPENSLALLDADEKDTHSVGTPGGAQNVTIISESGLYSLILRSRKPEAKTFKRWITHDVLPAIRKTGRYDALDTNDGRHQIPQSFADALQLAADQARQIEQQQTAIAELEPRAQQADHFRAADGLAAIASFCNDLQLWAHEHHGLRLRHDEIRDFLGDIGLIIRSDSLRRNEPYAEAIKAGLVRPKHSTYETNTRGDQETTSARLTPKGWGYAWDRAVRRIAEHGSLAPMTAVAQTNSDRS</sequence>
<dbReference type="GO" id="GO:0003677">
    <property type="term" value="F:DNA binding"/>
    <property type="evidence" value="ECO:0007669"/>
    <property type="project" value="InterPro"/>
</dbReference>
<dbReference type="Pfam" id="PF03374">
    <property type="entry name" value="ANT"/>
    <property type="match status" value="1"/>
</dbReference>
<gene>
    <name evidence="2" type="ORF">GCM10011608_09270</name>
</gene>
<dbReference type="AlphaFoldDB" id="A0A917TL83"/>